<protein>
    <submittedName>
        <fullName evidence="1">Uncharacterized protein</fullName>
    </submittedName>
</protein>
<organism evidence="1 2">
    <name type="scientific">Meloidogyne enterolobii</name>
    <name type="common">Root-knot nematode worm</name>
    <name type="synonym">Meloidogyne mayaguensis</name>
    <dbReference type="NCBI Taxonomy" id="390850"/>
    <lineage>
        <taxon>Eukaryota</taxon>
        <taxon>Metazoa</taxon>
        <taxon>Ecdysozoa</taxon>
        <taxon>Nematoda</taxon>
        <taxon>Chromadorea</taxon>
        <taxon>Rhabditida</taxon>
        <taxon>Tylenchina</taxon>
        <taxon>Tylenchomorpha</taxon>
        <taxon>Tylenchoidea</taxon>
        <taxon>Meloidogynidae</taxon>
        <taxon>Meloidogyninae</taxon>
        <taxon>Meloidogyne</taxon>
    </lineage>
</organism>
<sequence length="49" mass="5966">MTKYYWYGDTEMQIQYVESKDLTEKQIAENISVIFLLKNIEFNIVDPRF</sequence>
<accession>A0A6V7W4C1</accession>
<evidence type="ECO:0000313" key="1">
    <source>
        <dbReference type="EMBL" id="CAD2182036.1"/>
    </source>
</evidence>
<reference evidence="1 2" key="1">
    <citation type="submission" date="2020-08" db="EMBL/GenBank/DDBJ databases">
        <authorList>
            <person name="Koutsovoulos G."/>
            <person name="Danchin GJ E."/>
        </authorList>
    </citation>
    <scope>NUCLEOTIDE SEQUENCE [LARGE SCALE GENOMIC DNA]</scope>
</reference>
<dbReference type="AlphaFoldDB" id="A0A6V7W4C1"/>
<comment type="caution">
    <text evidence="1">The sequence shown here is derived from an EMBL/GenBank/DDBJ whole genome shotgun (WGS) entry which is preliminary data.</text>
</comment>
<evidence type="ECO:0000313" key="2">
    <source>
        <dbReference type="Proteomes" id="UP000580250"/>
    </source>
</evidence>
<name>A0A6V7W4C1_MELEN</name>
<proteinExistence type="predicted"/>
<dbReference type="Proteomes" id="UP000580250">
    <property type="component" value="Unassembled WGS sequence"/>
</dbReference>
<dbReference type="EMBL" id="CAJEWN010000419">
    <property type="protein sequence ID" value="CAD2182036.1"/>
    <property type="molecule type" value="Genomic_DNA"/>
</dbReference>
<gene>
    <name evidence="1" type="ORF">MENT_LOCUS34221</name>
</gene>